<dbReference type="Pfam" id="PF00168">
    <property type="entry name" value="C2"/>
    <property type="match status" value="1"/>
</dbReference>
<dbReference type="CDD" id="cd04051">
    <property type="entry name" value="C2_SRC2_like"/>
    <property type="match status" value="1"/>
</dbReference>
<accession>A0AAW2RQK5</accession>
<proteinExistence type="predicted"/>
<dbReference type="PANTHER" id="PTHR32246:SF20">
    <property type="entry name" value="CALCIUM-DEPENDENT LIPID-BINDING (CALB DOMAIN) FAMILY PROTEIN"/>
    <property type="match status" value="1"/>
</dbReference>
<sequence length="300" mass="32553">MASRYELEVTIISAEDLKNVNWRHGKLKPYAVVWLDPSNKSSTRADEEGDASPYWNDNLLIPFNSLIDDSTLYVEVVHANVAEGTKQLIGSAKLALRDIAEDVGLGNVAERKLELKRPSGRPQGKLQIKVTVREPRYQGPASCYAMPYSVPPSMFRGYVTPPAIPYGSPYGAPPARGTPPSVYPDYAAPRSYGQLAPEQGRNYGQQQGYVAEEKKKSKFGGIGTGLAVGAVAGSLGGLALAEGFGALEHKIADDAADRVEDDLGYDGDDLILGNIILIIGGVVKKININNWEKRRNSMNY</sequence>
<dbReference type="InterPro" id="IPR000008">
    <property type="entry name" value="C2_dom"/>
</dbReference>
<evidence type="ECO:0000259" key="1">
    <source>
        <dbReference type="PROSITE" id="PS50004"/>
    </source>
</evidence>
<dbReference type="GO" id="GO:0006952">
    <property type="term" value="P:defense response"/>
    <property type="evidence" value="ECO:0007669"/>
    <property type="project" value="InterPro"/>
</dbReference>
<name>A0AAW2RQK5_9LAMI</name>
<dbReference type="SUPFAM" id="SSF49562">
    <property type="entry name" value="C2 domain (Calcium/lipid-binding domain, CaLB)"/>
    <property type="match status" value="1"/>
</dbReference>
<comment type="caution">
    <text evidence="2">The sequence shown here is derived from an EMBL/GenBank/DDBJ whole genome shotgun (WGS) entry which is preliminary data.</text>
</comment>
<reference evidence="2" key="2">
    <citation type="journal article" date="2024" name="Plant">
        <title>Genomic evolution and insights into agronomic trait innovations of Sesamum species.</title>
        <authorList>
            <person name="Miao H."/>
            <person name="Wang L."/>
            <person name="Qu L."/>
            <person name="Liu H."/>
            <person name="Sun Y."/>
            <person name="Le M."/>
            <person name="Wang Q."/>
            <person name="Wei S."/>
            <person name="Zheng Y."/>
            <person name="Lin W."/>
            <person name="Duan Y."/>
            <person name="Cao H."/>
            <person name="Xiong S."/>
            <person name="Wang X."/>
            <person name="Wei L."/>
            <person name="Li C."/>
            <person name="Ma Q."/>
            <person name="Ju M."/>
            <person name="Zhao R."/>
            <person name="Li G."/>
            <person name="Mu C."/>
            <person name="Tian Q."/>
            <person name="Mei H."/>
            <person name="Zhang T."/>
            <person name="Gao T."/>
            <person name="Zhang H."/>
        </authorList>
    </citation>
    <scope>NUCLEOTIDE SEQUENCE</scope>
    <source>
        <strain evidence="2">KEN8</strain>
    </source>
</reference>
<dbReference type="SMART" id="SM00239">
    <property type="entry name" value="C2"/>
    <property type="match status" value="1"/>
</dbReference>
<evidence type="ECO:0000313" key="2">
    <source>
        <dbReference type="EMBL" id="KAL0382377.1"/>
    </source>
</evidence>
<protein>
    <recommendedName>
        <fullName evidence="1">C2 domain-containing protein</fullName>
    </recommendedName>
</protein>
<dbReference type="InterPro" id="IPR044750">
    <property type="entry name" value="C2_SRC2/BAP"/>
</dbReference>
<dbReference type="InterPro" id="IPR035892">
    <property type="entry name" value="C2_domain_sf"/>
</dbReference>
<dbReference type="Gene3D" id="2.60.40.150">
    <property type="entry name" value="C2 domain"/>
    <property type="match status" value="1"/>
</dbReference>
<dbReference type="PROSITE" id="PS50004">
    <property type="entry name" value="C2"/>
    <property type="match status" value="1"/>
</dbReference>
<feature type="domain" description="C2" evidence="1">
    <location>
        <begin position="1"/>
        <end position="109"/>
    </location>
</feature>
<organism evidence="2">
    <name type="scientific">Sesamum calycinum</name>
    <dbReference type="NCBI Taxonomy" id="2727403"/>
    <lineage>
        <taxon>Eukaryota</taxon>
        <taxon>Viridiplantae</taxon>
        <taxon>Streptophyta</taxon>
        <taxon>Embryophyta</taxon>
        <taxon>Tracheophyta</taxon>
        <taxon>Spermatophyta</taxon>
        <taxon>Magnoliopsida</taxon>
        <taxon>eudicotyledons</taxon>
        <taxon>Gunneridae</taxon>
        <taxon>Pentapetalae</taxon>
        <taxon>asterids</taxon>
        <taxon>lamiids</taxon>
        <taxon>Lamiales</taxon>
        <taxon>Pedaliaceae</taxon>
        <taxon>Sesamum</taxon>
    </lineage>
</organism>
<gene>
    <name evidence="2" type="ORF">Scaly_0525000</name>
</gene>
<dbReference type="PANTHER" id="PTHR32246">
    <property type="entry name" value="INGRESSION PROTEIN FIC1"/>
    <property type="match status" value="1"/>
</dbReference>
<dbReference type="AlphaFoldDB" id="A0AAW2RQK5"/>
<dbReference type="EMBL" id="JACGWM010000003">
    <property type="protein sequence ID" value="KAL0382377.1"/>
    <property type="molecule type" value="Genomic_DNA"/>
</dbReference>
<reference evidence="2" key="1">
    <citation type="submission" date="2020-06" db="EMBL/GenBank/DDBJ databases">
        <authorList>
            <person name="Li T."/>
            <person name="Hu X."/>
            <person name="Zhang T."/>
            <person name="Song X."/>
            <person name="Zhang H."/>
            <person name="Dai N."/>
            <person name="Sheng W."/>
            <person name="Hou X."/>
            <person name="Wei L."/>
        </authorList>
    </citation>
    <scope>NUCLEOTIDE SEQUENCE</scope>
    <source>
        <strain evidence="2">KEN8</strain>
        <tissue evidence="2">Leaf</tissue>
    </source>
</reference>